<dbReference type="EMBL" id="JAPDVK010000002">
    <property type="protein sequence ID" value="MCW4128516.1"/>
    <property type="molecule type" value="Genomic_DNA"/>
</dbReference>
<dbReference type="InterPro" id="IPR014722">
    <property type="entry name" value="Rib_uL2_dom2"/>
</dbReference>
<dbReference type="SUPFAM" id="SSF82679">
    <property type="entry name" value="N-utilization substance G protein NusG, N-terminal domain"/>
    <property type="match status" value="1"/>
</dbReference>
<proteinExistence type="predicted"/>
<sequence>MEDKIKQPLTANASLYNGQPTDTGSSCPSARLTSCTPSISKNKGGVSVENVPSQNKQWFFLRVTYGRIIKAKAFVEAKGLECYVPLRYKEVRKQGKKRIITEPLISSFVFVHASAEQVDSLLQDKNIKAFENRALLSYYYDHTSHCENAPTKNPPLIIADTAMDNFIRLTSIHNPHIIPVTSENIKYKLGDEVVITEGEFKDIHGRVTRIAGQQRVVVELFDGCLVATAYIPKEAMKIEIVNRIRE</sequence>
<reference evidence="4" key="1">
    <citation type="submission" date="2022-11" db="EMBL/GenBank/DDBJ databases">
        <title>Genomic repertoires linked with pathogenic potency of arthritogenic Prevotella copri isolated from the gut of rheumatoid arthritis patients.</title>
        <authorList>
            <person name="Nii T."/>
            <person name="Maeda Y."/>
            <person name="Motooka D."/>
            <person name="Naito M."/>
            <person name="Matsumoto Y."/>
            <person name="Ogawa T."/>
            <person name="Oguro-Igashira E."/>
            <person name="Kishikawa T."/>
            <person name="Yamashita M."/>
            <person name="Koizumi S."/>
            <person name="Kurakawa T."/>
            <person name="Okumura R."/>
            <person name="Kayama H."/>
            <person name="Murakami M."/>
            <person name="Sakaguchi T."/>
            <person name="Das B."/>
            <person name="Nakamura S."/>
            <person name="Okada Y."/>
            <person name="Kumanogoh A."/>
            <person name="Takeda K."/>
        </authorList>
    </citation>
    <scope>NUCLEOTIDE SEQUENCE</scope>
    <source>
        <strain evidence="4">F3-75</strain>
    </source>
</reference>
<protein>
    <submittedName>
        <fullName evidence="4">UpxY family transcription antiterminator</fullName>
    </submittedName>
</protein>
<keyword evidence="1" id="KW-0804">Transcription</keyword>
<dbReference type="SUPFAM" id="SSF50104">
    <property type="entry name" value="Translation proteins SH3-like domain"/>
    <property type="match status" value="1"/>
</dbReference>
<accession>A0AAP3BCE9</accession>
<feature type="domain" description="NusG-like N-terminal" evidence="3">
    <location>
        <begin position="56"/>
        <end position="117"/>
    </location>
</feature>
<feature type="region of interest" description="Disordered" evidence="2">
    <location>
        <begin position="1"/>
        <end position="29"/>
    </location>
</feature>
<dbReference type="Pfam" id="PF02357">
    <property type="entry name" value="NusG"/>
    <property type="match status" value="1"/>
</dbReference>
<dbReference type="InterPro" id="IPR006645">
    <property type="entry name" value="NGN-like_dom"/>
</dbReference>
<dbReference type="AlphaFoldDB" id="A0AAP3BCE9"/>
<dbReference type="InterPro" id="IPR036735">
    <property type="entry name" value="NGN_dom_sf"/>
</dbReference>
<dbReference type="GO" id="GO:0006354">
    <property type="term" value="P:DNA-templated transcription elongation"/>
    <property type="evidence" value="ECO:0007669"/>
    <property type="project" value="InterPro"/>
</dbReference>
<dbReference type="CDD" id="cd09895">
    <property type="entry name" value="NGN_SP_UpxY"/>
    <property type="match status" value="1"/>
</dbReference>
<dbReference type="Gene3D" id="3.30.70.940">
    <property type="entry name" value="NusG, N-terminal domain"/>
    <property type="match status" value="1"/>
</dbReference>
<feature type="compositionally biased region" description="Polar residues" evidence="2">
    <location>
        <begin position="9"/>
        <end position="29"/>
    </location>
</feature>
<dbReference type="RefSeq" id="WP_264966239.1">
    <property type="nucleotide sequence ID" value="NZ_JAPDVK010000002.1"/>
</dbReference>
<comment type="caution">
    <text evidence="4">The sequence shown here is derived from an EMBL/GenBank/DDBJ whole genome shotgun (WGS) entry which is preliminary data.</text>
</comment>
<gene>
    <name evidence="4" type="ORF">ONT16_09690</name>
</gene>
<dbReference type="NCBIfam" id="NF033644">
    <property type="entry name" value="antiterm_UpxY"/>
    <property type="match status" value="1"/>
</dbReference>
<evidence type="ECO:0000256" key="1">
    <source>
        <dbReference type="ARBA" id="ARBA00023163"/>
    </source>
</evidence>
<evidence type="ECO:0000313" key="5">
    <source>
        <dbReference type="Proteomes" id="UP001209344"/>
    </source>
</evidence>
<organism evidence="4 5">
    <name type="scientific">Segatella copri</name>
    <dbReference type="NCBI Taxonomy" id="165179"/>
    <lineage>
        <taxon>Bacteria</taxon>
        <taxon>Pseudomonadati</taxon>
        <taxon>Bacteroidota</taxon>
        <taxon>Bacteroidia</taxon>
        <taxon>Bacteroidales</taxon>
        <taxon>Prevotellaceae</taxon>
        <taxon>Segatella</taxon>
    </lineage>
</organism>
<dbReference type="InterPro" id="IPR008991">
    <property type="entry name" value="Translation_prot_SH3-like_sf"/>
</dbReference>
<evidence type="ECO:0000256" key="2">
    <source>
        <dbReference type="SAM" id="MobiDB-lite"/>
    </source>
</evidence>
<dbReference type="Gene3D" id="2.30.30.30">
    <property type="match status" value="1"/>
</dbReference>
<dbReference type="Proteomes" id="UP001209344">
    <property type="component" value="Unassembled WGS sequence"/>
</dbReference>
<name>A0AAP3BCE9_9BACT</name>
<evidence type="ECO:0000313" key="4">
    <source>
        <dbReference type="EMBL" id="MCW4128516.1"/>
    </source>
</evidence>
<evidence type="ECO:0000259" key="3">
    <source>
        <dbReference type="Pfam" id="PF02357"/>
    </source>
</evidence>